<evidence type="ECO:0000256" key="2">
    <source>
        <dbReference type="ARBA" id="ARBA00023136"/>
    </source>
</evidence>
<dbReference type="Pfam" id="PF00593">
    <property type="entry name" value="TonB_dep_Rec_b-barrel"/>
    <property type="match status" value="1"/>
</dbReference>
<evidence type="ECO:0000313" key="8">
    <source>
        <dbReference type="EMBL" id="PCD02432.1"/>
    </source>
</evidence>
<keyword evidence="3" id="KW-0998">Cell outer membrane</keyword>
<dbReference type="PANTHER" id="PTHR40980">
    <property type="entry name" value="PLUG DOMAIN-CONTAINING PROTEIN"/>
    <property type="match status" value="1"/>
</dbReference>
<keyword evidence="9" id="KW-1185">Reference proteome</keyword>
<evidence type="ECO:0000256" key="1">
    <source>
        <dbReference type="ARBA" id="ARBA00004442"/>
    </source>
</evidence>
<gene>
    <name evidence="8" type="ORF">COC42_13500</name>
</gene>
<comment type="similarity">
    <text evidence="4">Belongs to the TonB-dependent receptor family.</text>
</comment>
<name>A0A2A4B3A6_9SPHN</name>
<dbReference type="Gene3D" id="2.170.130.10">
    <property type="entry name" value="TonB-dependent receptor, plug domain"/>
    <property type="match status" value="1"/>
</dbReference>
<comment type="subcellular location">
    <subcellularLocation>
        <location evidence="1 4">Cell outer membrane</location>
    </subcellularLocation>
</comment>
<feature type="signal peptide" evidence="5">
    <location>
        <begin position="1"/>
        <end position="28"/>
    </location>
</feature>
<organism evidence="8 9">
    <name type="scientific">Sphingomonas spermidinifaciens</name>
    <dbReference type="NCBI Taxonomy" id="1141889"/>
    <lineage>
        <taxon>Bacteria</taxon>
        <taxon>Pseudomonadati</taxon>
        <taxon>Pseudomonadota</taxon>
        <taxon>Alphaproteobacteria</taxon>
        <taxon>Sphingomonadales</taxon>
        <taxon>Sphingomonadaceae</taxon>
        <taxon>Sphingomonas</taxon>
    </lineage>
</organism>
<evidence type="ECO:0000256" key="3">
    <source>
        <dbReference type="ARBA" id="ARBA00023237"/>
    </source>
</evidence>
<reference evidence="8 9" key="1">
    <citation type="submission" date="2017-09" db="EMBL/GenBank/DDBJ databases">
        <title>Sphingomonas spermidinifaciens 9NM-10, whole genome shotgun sequence.</title>
        <authorList>
            <person name="Feng G."/>
            <person name="Zhu H."/>
        </authorList>
    </citation>
    <scope>NUCLEOTIDE SEQUENCE [LARGE SCALE GENOMIC DNA]</scope>
    <source>
        <strain evidence="8 9">9NM-10</strain>
    </source>
</reference>
<feature type="chain" id="PRO_5012788311" evidence="5">
    <location>
        <begin position="29"/>
        <end position="1067"/>
    </location>
</feature>
<dbReference type="OrthoDB" id="5476657at2"/>
<evidence type="ECO:0000259" key="6">
    <source>
        <dbReference type="Pfam" id="PF00593"/>
    </source>
</evidence>
<dbReference type="EMBL" id="NWMW01000002">
    <property type="protein sequence ID" value="PCD02432.1"/>
    <property type="molecule type" value="Genomic_DNA"/>
</dbReference>
<evidence type="ECO:0000313" key="9">
    <source>
        <dbReference type="Proteomes" id="UP000218366"/>
    </source>
</evidence>
<evidence type="ECO:0000259" key="7">
    <source>
        <dbReference type="Pfam" id="PF07715"/>
    </source>
</evidence>
<dbReference type="GO" id="GO:0009279">
    <property type="term" value="C:cell outer membrane"/>
    <property type="evidence" value="ECO:0007669"/>
    <property type="project" value="UniProtKB-SubCell"/>
</dbReference>
<keyword evidence="5" id="KW-0732">Signal</keyword>
<accession>A0A2A4B3A6</accession>
<dbReference type="NCBIfam" id="TIGR01782">
    <property type="entry name" value="TonB-Xanth-Caul"/>
    <property type="match status" value="1"/>
</dbReference>
<dbReference type="PANTHER" id="PTHR40980:SF3">
    <property type="entry name" value="TONB-DEPENDENT RECEPTOR-LIKE BETA-BARREL DOMAIN-CONTAINING PROTEIN"/>
    <property type="match status" value="1"/>
</dbReference>
<dbReference type="InterPro" id="IPR010104">
    <property type="entry name" value="TonB_rcpt_bac"/>
</dbReference>
<evidence type="ECO:0000256" key="4">
    <source>
        <dbReference type="RuleBase" id="RU003357"/>
    </source>
</evidence>
<sequence length="1067" mass="114921">MMKGMLTARQTLMLATSSLAMLATPAFAQDPQASGDSAAAAQPADQVGAEDEIIVTGIRAAQARAIDVKRNAATVVDAISAQDIGKLPDVTISDSLQRIPGVQIRREAGEGAGLNIRGLPQVTTLLNGEQFLGANSVTTVQPNFNDVPSQLFSGATVYKSSTASLQQAGLSGTVDLLTRRPFDLKQGFTIAGAAEAQYGDRTKKWNPSFNGLIAYNSGRVGLLVSAAYSDLTLSNSYRGIQDYGVALRNEGGSATNPGDFAVGNYQRDAAGNILYNIGPNTDADPATSCIVPTAATSVAPATGGTRCAPLTASRGTPVRNAAGAIVGFDVNGDGDANDTFITPQSHTAWNRITSRERFGANASLQIELSDALKLTADGFYTRQTQYDRTAGFQFQMVDWQSAPYLPTNSRDTGAVVGGYNLNTVQTYAYDLANFDSYAETFRIKSASQNYNLQLDWDNDTGFKATLRGIYGKASRKSDQGYAQFSLTDGYQWAYEGVGNYPASVGGDRRFNPTGYRVYGQKATVDYSSGAPVFGFSDAFLAQTQDISRYGLKTISSENNVYQDGDLWAVRGDAEWQANDAVTLKFGARYGERSVEQFTFERVSPFYAGNTDNPANPAAGCLVKWKAFDVNLNDPNCQVRDAAGVPYTAGLTRQGNDPAFAGLLRQYGLPAAGTPNLYVLDPRALDDSEAFQNRFYPGSINNVNPADSFGIQLQQLSGYLEVDGEGELFGLPVRANGGVRIVNTRFQVRQNVVGAPQPYGVSGIDGGDVTVERNFTDFLPAFNVALDLTDKLRLRGAYSKTMTLLDFLQWGGGLNINYAIQTNPGGGAPIFAATGANSRGNPQLDPWRSDNVEASLEYYTGRSSLIAIGAYYLSVESFIENATINRSDIPDNDGVIRRSVPVNTIVQGAGGTLKGIEVSARQSLADYGVDGFFGGFGVDANYTLSLGDTGRVDLAGKDQPFQDNSKHQANVALWFEKYGLSARVAYNYRSERLVSSDYAGIAGLAQYQKPTNYLDASIAYDITPQLTVYGQASNLTAETERYYLTFEDQVLWENIYERRFIAGVRARF</sequence>
<comment type="caution">
    <text evidence="8">The sequence shown here is derived from an EMBL/GenBank/DDBJ whole genome shotgun (WGS) entry which is preliminary data.</text>
</comment>
<dbReference type="AlphaFoldDB" id="A0A2A4B3A6"/>
<dbReference type="Pfam" id="PF07715">
    <property type="entry name" value="Plug"/>
    <property type="match status" value="1"/>
</dbReference>
<keyword evidence="8" id="KW-0675">Receptor</keyword>
<keyword evidence="2 4" id="KW-0472">Membrane</keyword>
<dbReference type="InterPro" id="IPR012910">
    <property type="entry name" value="Plug_dom"/>
</dbReference>
<protein>
    <submittedName>
        <fullName evidence="8">TonB-dependent receptor</fullName>
    </submittedName>
</protein>
<dbReference type="Proteomes" id="UP000218366">
    <property type="component" value="Unassembled WGS sequence"/>
</dbReference>
<dbReference type="Gene3D" id="2.40.170.20">
    <property type="entry name" value="TonB-dependent receptor, beta-barrel domain"/>
    <property type="match status" value="2"/>
</dbReference>
<feature type="domain" description="TonB-dependent receptor plug" evidence="7">
    <location>
        <begin position="69"/>
        <end position="170"/>
    </location>
</feature>
<dbReference type="InterPro" id="IPR037066">
    <property type="entry name" value="Plug_dom_sf"/>
</dbReference>
<dbReference type="InterPro" id="IPR000531">
    <property type="entry name" value="Beta-barrel_TonB"/>
</dbReference>
<evidence type="ECO:0000256" key="5">
    <source>
        <dbReference type="SAM" id="SignalP"/>
    </source>
</evidence>
<dbReference type="InterPro" id="IPR036942">
    <property type="entry name" value="Beta-barrel_TonB_sf"/>
</dbReference>
<proteinExistence type="inferred from homology"/>
<dbReference type="SUPFAM" id="SSF56935">
    <property type="entry name" value="Porins"/>
    <property type="match status" value="1"/>
</dbReference>
<keyword evidence="4" id="KW-0798">TonB box</keyword>
<feature type="domain" description="TonB-dependent receptor-like beta-barrel" evidence="6">
    <location>
        <begin position="694"/>
        <end position="1034"/>
    </location>
</feature>